<dbReference type="GO" id="GO:0004497">
    <property type="term" value="F:monooxygenase activity"/>
    <property type="evidence" value="ECO:0007669"/>
    <property type="project" value="UniProtKB-KW"/>
</dbReference>
<keyword evidence="7" id="KW-0503">Monooxygenase</keyword>
<comment type="pathway">
    <text evidence="1">Antibiotic biosynthesis; vancomycin biosynthesis.</text>
</comment>
<reference evidence="10" key="1">
    <citation type="submission" date="2016-10" db="EMBL/GenBank/DDBJ databases">
        <authorList>
            <person name="Varghese N."/>
            <person name="Submissions S."/>
        </authorList>
    </citation>
    <scope>NUCLEOTIDE SEQUENCE [LARGE SCALE GENOMIC DNA]</scope>
    <source>
        <strain evidence="10">CGMCC 4.5579</strain>
    </source>
</reference>
<dbReference type="RefSeq" id="WP_092535552.1">
    <property type="nucleotide sequence ID" value="NZ_FOWW01000011.1"/>
</dbReference>
<dbReference type="InterPro" id="IPR036396">
    <property type="entry name" value="Cyt_P450_sf"/>
</dbReference>
<evidence type="ECO:0000256" key="4">
    <source>
        <dbReference type="ARBA" id="ARBA00022723"/>
    </source>
</evidence>
<dbReference type="InterPro" id="IPR002397">
    <property type="entry name" value="Cyt_P450_B"/>
</dbReference>
<dbReference type="STRING" id="587909.SAMN05421810_111153"/>
<dbReference type="EMBL" id="FOWW01000011">
    <property type="protein sequence ID" value="SFQ64714.1"/>
    <property type="molecule type" value="Genomic_DNA"/>
</dbReference>
<keyword evidence="6" id="KW-0408">Iron</keyword>
<dbReference type="Pfam" id="PF00067">
    <property type="entry name" value="p450"/>
    <property type="match status" value="1"/>
</dbReference>
<evidence type="ECO:0000256" key="6">
    <source>
        <dbReference type="ARBA" id="ARBA00023004"/>
    </source>
</evidence>
<accession>A0A1I6A7K3</accession>
<evidence type="ECO:0000256" key="3">
    <source>
        <dbReference type="ARBA" id="ARBA00022617"/>
    </source>
</evidence>
<dbReference type="FunFam" id="1.10.630.10:FF:000018">
    <property type="entry name" value="Cytochrome P450 monooxygenase"/>
    <property type="match status" value="1"/>
</dbReference>
<dbReference type="Gene3D" id="1.10.630.10">
    <property type="entry name" value="Cytochrome P450"/>
    <property type="match status" value="1"/>
</dbReference>
<evidence type="ECO:0000256" key="5">
    <source>
        <dbReference type="ARBA" id="ARBA00023002"/>
    </source>
</evidence>
<dbReference type="GO" id="GO:0005506">
    <property type="term" value="F:iron ion binding"/>
    <property type="evidence" value="ECO:0007669"/>
    <property type="project" value="InterPro"/>
</dbReference>
<gene>
    <name evidence="9" type="ORF">SAMN05421810_111153</name>
</gene>
<keyword evidence="3" id="KW-0349">Heme</keyword>
<dbReference type="AlphaFoldDB" id="A0A1I6A7K3"/>
<dbReference type="Proteomes" id="UP000198727">
    <property type="component" value="Unassembled WGS sequence"/>
</dbReference>
<evidence type="ECO:0000256" key="8">
    <source>
        <dbReference type="ARBA" id="ARBA00055433"/>
    </source>
</evidence>
<comment type="similarity">
    <text evidence="2">Belongs to the cytochrome P450 family.</text>
</comment>
<comment type="function">
    <text evidence="8">Involved in the coupling of aromatic side chains of the heptapeptide of vancomycin.</text>
</comment>
<evidence type="ECO:0000313" key="10">
    <source>
        <dbReference type="Proteomes" id="UP000198727"/>
    </source>
</evidence>
<keyword evidence="10" id="KW-1185">Reference proteome</keyword>
<proteinExistence type="inferred from homology"/>
<sequence length="407" mass="46475">MTETAAARDENPVIDFDPFDRAYRADPYPYFRRLRELAPIYRSPRGHWLISRHRDVAAVFRDSRFGHGSDEVLGQNNFRRPVRGRAKPFILLDPPEHTRLRSLVNKAFTPRIVERLTPRIQRIVDDLLDQVMQHDEVDLIDGFAYALPVMVISELLGVPAEDMNAVKELSHVVARGVDPDFEHSPEEMKRRGQAFAQFDEYFRGLLRQRREHPRDDLLSGLVAVRERGSTLTEAEMLTTCILLYVAGHETTMDLIGNGVLALLRNPEQLRRLHDDPALVASAVEEFLRYDPPTQLTRRTALTDLELDGHAIARGEQVVLMRGAANRDPEVFDRPDELDISRRDNRHLAFDGGIHFCLGAPLARLEGQIAFGALVRRAPNMRLATTELRYRDNLVIRGLVELPIRPRG</sequence>
<evidence type="ECO:0000256" key="1">
    <source>
        <dbReference type="ARBA" id="ARBA00004660"/>
    </source>
</evidence>
<evidence type="ECO:0000256" key="2">
    <source>
        <dbReference type="ARBA" id="ARBA00010617"/>
    </source>
</evidence>
<dbReference type="PRINTS" id="PR00359">
    <property type="entry name" value="BP450"/>
</dbReference>
<keyword evidence="4" id="KW-0479">Metal-binding</keyword>
<keyword evidence="5" id="KW-0560">Oxidoreductase</keyword>
<dbReference type="PANTHER" id="PTHR46696">
    <property type="entry name" value="P450, PUTATIVE (EUROFUNG)-RELATED"/>
    <property type="match status" value="1"/>
</dbReference>
<dbReference type="GO" id="GO:0016705">
    <property type="term" value="F:oxidoreductase activity, acting on paired donors, with incorporation or reduction of molecular oxygen"/>
    <property type="evidence" value="ECO:0007669"/>
    <property type="project" value="InterPro"/>
</dbReference>
<dbReference type="SUPFAM" id="SSF48264">
    <property type="entry name" value="Cytochrome P450"/>
    <property type="match status" value="1"/>
</dbReference>
<dbReference type="InterPro" id="IPR001128">
    <property type="entry name" value="Cyt_P450"/>
</dbReference>
<dbReference type="OrthoDB" id="142769at2"/>
<dbReference type="GO" id="GO:0020037">
    <property type="term" value="F:heme binding"/>
    <property type="evidence" value="ECO:0007669"/>
    <property type="project" value="InterPro"/>
</dbReference>
<dbReference type="CDD" id="cd20625">
    <property type="entry name" value="CYP164-like"/>
    <property type="match status" value="1"/>
</dbReference>
<name>A0A1I6A7K3_9PSEU</name>
<dbReference type="PANTHER" id="PTHR46696:SF1">
    <property type="entry name" value="CYTOCHROME P450 YJIB-RELATED"/>
    <property type="match status" value="1"/>
</dbReference>
<protein>
    <submittedName>
        <fullName evidence="9">Cytochrome P450</fullName>
    </submittedName>
</protein>
<evidence type="ECO:0000313" key="9">
    <source>
        <dbReference type="EMBL" id="SFQ64714.1"/>
    </source>
</evidence>
<evidence type="ECO:0000256" key="7">
    <source>
        <dbReference type="ARBA" id="ARBA00023033"/>
    </source>
</evidence>
<organism evidence="9 10">
    <name type="scientific">Amycolatopsis arida</name>
    <dbReference type="NCBI Taxonomy" id="587909"/>
    <lineage>
        <taxon>Bacteria</taxon>
        <taxon>Bacillati</taxon>
        <taxon>Actinomycetota</taxon>
        <taxon>Actinomycetes</taxon>
        <taxon>Pseudonocardiales</taxon>
        <taxon>Pseudonocardiaceae</taxon>
        <taxon>Amycolatopsis</taxon>
    </lineage>
</organism>